<dbReference type="AlphaFoldDB" id="A0AA39WCA6"/>
<evidence type="ECO:0000313" key="3">
    <source>
        <dbReference type="EMBL" id="KAK0612205.1"/>
    </source>
</evidence>
<proteinExistence type="predicted"/>
<dbReference type="EMBL" id="JAULSU010000007">
    <property type="protein sequence ID" value="KAK0612205.1"/>
    <property type="molecule type" value="Genomic_DNA"/>
</dbReference>
<dbReference type="InterPro" id="IPR046529">
    <property type="entry name" value="DUF6594"/>
</dbReference>
<dbReference type="Proteomes" id="UP001175000">
    <property type="component" value="Unassembled WGS sequence"/>
</dbReference>
<dbReference type="PANTHER" id="PTHR34502">
    <property type="entry name" value="DUF6594 DOMAIN-CONTAINING PROTEIN-RELATED"/>
    <property type="match status" value="1"/>
</dbReference>
<name>A0AA39WCA6_9PEZI</name>
<feature type="transmembrane region" description="Helical" evidence="1">
    <location>
        <begin position="216"/>
        <end position="235"/>
    </location>
</feature>
<evidence type="ECO:0000256" key="1">
    <source>
        <dbReference type="SAM" id="Phobius"/>
    </source>
</evidence>
<keyword evidence="1" id="KW-1133">Transmembrane helix</keyword>
<organism evidence="3 4">
    <name type="scientific">Immersiella caudata</name>
    <dbReference type="NCBI Taxonomy" id="314043"/>
    <lineage>
        <taxon>Eukaryota</taxon>
        <taxon>Fungi</taxon>
        <taxon>Dikarya</taxon>
        <taxon>Ascomycota</taxon>
        <taxon>Pezizomycotina</taxon>
        <taxon>Sordariomycetes</taxon>
        <taxon>Sordariomycetidae</taxon>
        <taxon>Sordariales</taxon>
        <taxon>Lasiosphaeriaceae</taxon>
        <taxon>Immersiella</taxon>
    </lineage>
</organism>
<sequence length="296" mass="33203">MTETEMSTPPLARGYPSVASLMGKDGDLAIFRRFSRLNMISLLKLQAELLYLEKEYDEILAGDIQEGADFHANFQNLIASSEGSNSDQLDILIRIKDKVKDYNELLIQVQQIDTFNVPSSHSVSLLREWLRDSRGGRCFLQSTESFTWHADNEPDFVTFGERNRPQDNLTAWLTMALLGLYHRAWGHKGKDGVIFDPESGAIRYYSNKWWDRIGKALTTIMASTLPALVVLALYFENDVLKRIYIMIGVTAVLAMVLSLTTNAKRIEIFAAVATFAAVEIVFIGSVPSHSNSSQVA</sequence>
<comment type="caution">
    <text evidence="3">The sequence shown here is derived from an EMBL/GenBank/DDBJ whole genome shotgun (WGS) entry which is preliminary data.</text>
</comment>
<dbReference type="Pfam" id="PF20237">
    <property type="entry name" value="DUF6594"/>
    <property type="match status" value="1"/>
</dbReference>
<feature type="transmembrane region" description="Helical" evidence="1">
    <location>
        <begin position="266"/>
        <end position="286"/>
    </location>
</feature>
<protein>
    <recommendedName>
        <fullName evidence="2">DUF6594 domain-containing protein</fullName>
    </recommendedName>
</protein>
<reference evidence="3" key="1">
    <citation type="submission" date="2023-06" db="EMBL/GenBank/DDBJ databases">
        <title>Genome-scale phylogeny and comparative genomics of the fungal order Sordariales.</title>
        <authorList>
            <consortium name="Lawrence Berkeley National Laboratory"/>
            <person name="Hensen N."/>
            <person name="Bonometti L."/>
            <person name="Westerberg I."/>
            <person name="Brannstrom I.O."/>
            <person name="Guillou S."/>
            <person name="Cros-Aarteil S."/>
            <person name="Calhoun S."/>
            <person name="Haridas S."/>
            <person name="Kuo A."/>
            <person name="Mondo S."/>
            <person name="Pangilinan J."/>
            <person name="Riley R."/>
            <person name="Labutti K."/>
            <person name="Andreopoulos B."/>
            <person name="Lipzen A."/>
            <person name="Chen C."/>
            <person name="Yanf M."/>
            <person name="Daum C."/>
            <person name="Ng V."/>
            <person name="Clum A."/>
            <person name="Steindorff A."/>
            <person name="Ohm R."/>
            <person name="Martin F."/>
            <person name="Silar P."/>
            <person name="Natvig D."/>
            <person name="Lalanne C."/>
            <person name="Gautier V."/>
            <person name="Ament-Velasquez S.L."/>
            <person name="Kruys A."/>
            <person name="Hutchinson M.I."/>
            <person name="Powell A.J."/>
            <person name="Barry K."/>
            <person name="Miller A.N."/>
            <person name="Grigoriev I.V."/>
            <person name="Debuchy R."/>
            <person name="Gladieux P."/>
            <person name="Thoren M.H."/>
            <person name="Johannesson H."/>
        </authorList>
    </citation>
    <scope>NUCLEOTIDE SEQUENCE</scope>
    <source>
        <strain evidence="3">CBS 606.72</strain>
    </source>
</reference>
<evidence type="ECO:0000313" key="4">
    <source>
        <dbReference type="Proteomes" id="UP001175000"/>
    </source>
</evidence>
<gene>
    <name evidence="3" type="ORF">B0T14DRAFT_489554</name>
</gene>
<dbReference type="PANTHER" id="PTHR34502:SF5">
    <property type="entry name" value="DUF6594 DOMAIN-CONTAINING PROTEIN"/>
    <property type="match status" value="1"/>
</dbReference>
<keyword evidence="1" id="KW-0472">Membrane</keyword>
<feature type="domain" description="DUF6594" evidence="2">
    <location>
        <begin position="15"/>
        <end position="278"/>
    </location>
</feature>
<accession>A0AA39WCA6</accession>
<keyword evidence="4" id="KW-1185">Reference proteome</keyword>
<feature type="transmembrane region" description="Helical" evidence="1">
    <location>
        <begin position="241"/>
        <end position="259"/>
    </location>
</feature>
<keyword evidence="1" id="KW-0812">Transmembrane</keyword>
<evidence type="ECO:0000259" key="2">
    <source>
        <dbReference type="Pfam" id="PF20237"/>
    </source>
</evidence>